<dbReference type="Pfam" id="PF16916">
    <property type="entry name" value="ZT_dimer"/>
    <property type="match status" value="1"/>
</dbReference>
<keyword evidence="7 8" id="KW-0472">Membrane</keyword>
<feature type="domain" description="Cation efflux protein transmembrane" evidence="9">
    <location>
        <begin position="20"/>
        <end position="210"/>
    </location>
</feature>
<reference evidence="11 12" key="1">
    <citation type="submission" date="2018-10" db="EMBL/GenBank/DDBJ databases">
        <title>Isolation, diversity and antibacterial activity of antinobacteria from the wheat rhizosphere soil.</title>
        <authorList>
            <person name="Sun T."/>
        </authorList>
    </citation>
    <scope>NUCLEOTIDE SEQUENCE [LARGE SCALE GENOMIC DNA]</scope>
    <source>
        <strain evidence="11 12">SJ-23</strain>
    </source>
</reference>
<evidence type="ECO:0000259" key="10">
    <source>
        <dbReference type="Pfam" id="PF16916"/>
    </source>
</evidence>
<sequence>MGHGHDHARQAAGDRRRLGIAIAIVASVLVVEVLGAWLSGSLALLADAGHMLSDLIGLVIALIAAFVAARPATDRQTYGYQRVEVFAALINGVILLVVAASVTVEAVGRLVAAAPPEVQSGPMLVIAVIGLVANFAALLVLRGGSRDSMNLRGARLEVFGDLLGSIAVIIAAVVLIVTGYEQADSIASLVIAAMIVPRALLLLRDVLRVLSESAPAETDVAEIREHILRTRGVVAVHDVHVWAITSGSHVFSAHVEVEPEVFESGRTGELLDELGGCLDAHFDVEHSTFQLEPAGRGEHEHAAHP</sequence>
<dbReference type="InterPro" id="IPR058533">
    <property type="entry name" value="Cation_efflux_TM"/>
</dbReference>
<gene>
    <name evidence="11" type="ORF">EDM22_12425</name>
</gene>
<evidence type="ECO:0000256" key="7">
    <source>
        <dbReference type="ARBA" id="ARBA00023136"/>
    </source>
</evidence>
<keyword evidence="5 8" id="KW-1133">Transmembrane helix</keyword>
<feature type="transmembrane region" description="Helical" evidence="8">
    <location>
        <begin position="186"/>
        <end position="203"/>
    </location>
</feature>
<feature type="transmembrane region" description="Helical" evidence="8">
    <location>
        <begin position="162"/>
        <end position="180"/>
    </location>
</feature>
<name>A0A3M8A8B8_9MICO</name>
<proteinExistence type="inferred from homology"/>
<dbReference type="GO" id="GO:0005385">
    <property type="term" value="F:zinc ion transmembrane transporter activity"/>
    <property type="evidence" value="ECO:0007669"/>
    <property type="project" value="TreeGrafter"/>
</dbReference>
<keyword evidence="3" id="KW-0813">Transport</keyword>
<accession>A0A3M8A8B8</accession>
<dbReference type="Proteomes" id="UP000275048">
    <property type="component" value="Unassembled WGS sequence"/>
</dbReference>
<evidence type="ECO:0000313" key="11">
    <source>
        <dbReference type="EMBL" id="RNB47426.1"/>
    </source>
</evidence>
<evidence type="ECO:0000256" key="8">
    <source>
        <dbReference type="SAM" id="Phobius"/>
    </source>
</evidence>
<keyword evidence="12" id="KW-1185">Reference proteome</keyword>
<comment type="subcellular location">
    <subcellularLocation>
        <location evidence="1">Membrane</location>
        <topology evidence="1">Multi-pass membrane protein</topology>
    </subcellularLocation>
</comment>
<evidence type="ECO:0000313" key="12">
    <source>
        <dbReference type="Proteomes" id="UP000275048"/>
    </source>
</evidence>
<evidence type="ECO:0000259" key="9">
    <source>
        <dbReference type="Pfam" id="PF01545"/>
    </source>
</evidence>
<feature type="transmembrane region" description="Helical" evidence="8">
    <location>
        <begin position="55"/>
        <end position="73"/>
    </location>
</feature>
<dbReference type="OrthoDB" id="9809646at2"/>
<dbReference type="InterPro" id="IPR027470">
    <property type="entry name" value="Cation_efflux_CTD"/>
</dbReference>
<dbReference type="InterPro" id="IPR050681">
    <property type="entry name" value="CDF/SLC30A"/>
</dbReference>
<dbReference type="InterPro" id="IPR027469">
    <property type="entry name" value="Cation_efflux_TMD_sf"/>
</dbReference>
<organism evidence="11 12">
    <name type="scientific">Agromyces tardus</name>
    <dbReference type="NCBI Taxonomy" id="2583849"/>
    <lineage>
        <taxon>Bacteria</taxon>
        <taxon>Bacillati</taxon>
        <taxon>Actinomycetota</taxon>
        <taxon>Actinomycetes</taxon>
        <taxon>Micrococcales</taxon>
        <taxon>Microbacteriaceae</taxon>
        <taxon>Agromyces</taxon>
    </lineage>
</organism>
<dbReference type="InterPro" id="IPR002524">
    <property type="entry name" value="Cation_efflux"/>
</dbReference>
<evidence type="ECO:0000256" key="2">
    <source>
        <dbReference type="ARBA" id="ARBA00008873"/>
    </source>
</evidence>
<dbReference type="InterPro" id="IPR036837">
    <property type="entry name" value="Cation_efflux_CTD_sf"/>
</dbReference>
<evidence type="ECO:0000256" key="3">
    <source>
        <dbReference type="ARBA" id="ARBA00022448"/>
    </source>
</evidence>
<feature type="transmembrane region" description="Helical" evidence="8">
    <location>
        <begin position="20"/>
        <end position="43"/>
    </location>
</feature>
<dbReference type="PANTHER" id="PTHR11562:SF17">
    <property type="entry name" value="RE54080P-RELATED"/>
    <property type="match status" value="1"/>
</dbReference>
<dbReference type="Pfam" id="PF01545">
    <property type="entry name" value="Cation_efflux"/>
    <property type="match status" value="1"/>
</dbReference>
<evidence type="ECO:0000256" key="5">
    <source>
        <dbReference type="ARBA" id="ARBA00022989"/>
    </source>
</evidence>
<feature type="domain" description="Cation efflux protein cytoplasmic" evidence="10">
    <location>
        <begin position="215"/>
        <end position="293"/>
    </location>
</feature>
<evidence type="ECO:0000256" key="6">
    <source>
        <dbReference type="ARBA" id="ARBA00023065"/>
    </source>
</evidence>
<evidence type="ECO:0000256" key="4">
    <source>
        <dbReference type="ARBA" id="ARBA00022692"/>
    </source>
</evidence>
<protein>
    <submittedName>
        <fullName evidence="11">Cation transporter</fullName>
    </submittedName>
</protein>
<dbReference type="SUPFAM" id="SSF160240">
    <property type="entry name" value="Cation efflux protein cytoplasmic domain-like"/>
    <property type="match status" value="1"/>
</dbReference>
<keyword evidence="4 8" id="KW-0812">Transmembrane</keyword>
<dbReference type="SUPFAM" id="SSF161111">
    <property type="entry name" value="Cation efflux protein transmembrane domain-like"/>
    <property type="match status" value="1"/>
</dbReference>
<dbReference type="PANTHER" id="PTHR11562">
    <property type="entry name" value="CATION EFFLUX PROTEIN/ ZINC TRANSPORTER"/>
    <property type="match status" value="1"/>
</dbReference>
<dbReference type="NCBIfam" id="TIGR01297">
    <property type="entry name" value="CDF"/>
    <property type="match status" value="1"/>
</dbReference>
<evidence type="ECO:0000256" key="1">
    <source>
        <dbReference type="ARBA" id="ARBA00004141"/>
    </source>
</evidence>
<keyword evidence="6" id="KW-0406">Ion transport</keyword>
<feature type="transmembrane region" description="Helical" evidence="8">
    <location>
        <begin position="124"/>
        <end position="141"/>
    </location>
</feature>
<dbReference type="AlphaFoldDB" id="A0A3M8A8B8"/>
<comment type="similarity">
    <text evidence="2">Belongs to the cation diffusion facilitator (CDF) transporter (TC 2.A.4) family. SLC30A subfamily.</text>
</comment>
<feature type="transmembrane region" description="Helical" evidence="8">
    <location>
        <begin position="85"/>
        <end position="104"/>
    </location>
</feature>
<dbReference type="RefSeq" id="WP_122937384.1">
    <property type="nucleotide sequence ID" value="NZ_JBHSNT010000098.1"/>
</dbReference>
<comment type="caution">
    <text evidence="11">The sequence shown here is derived from an EMBL/GenBank/DDBJ whole genome shotgun (WGS) entry which is preliminary data.</text>
</comment>
<dbReference type="Gene3D" id="1.20.1510.10">
    <property type="entry name" value="Cation efflux protein transmembrane domain"/>
    <property type="match status" value="1"/>
</dbReference>
<dbReference type="GO" id="GO:0005886">
    <property type="term" value="C:plasma membrane"/>
    <property type="evidence" value="ECO:0007669"/>
    <property type="project" value="TreeGrafter"/>
</dbReference>
<dbReference type="EMBL" id="RHHB01000025">
    <property type="protein sequence ID" value="RNB47426.1"/>
    <property type="molecule type" value="Genomic_DNA"/>
</dbReference>